<evidence type="ECO:0000256" key="4">
    <source>
        <dbReference type="ARBA" id="ARBA00023139"/>
    </source>
</evidence>
<evidence type="ECO:0000256" key="2">
    <source>
        <dbReference type="ARBA" id="ARBA00022707"/>
    </source>
</evidence>
<dbReference type="GO" id="GO:0043410">
    <property type="term" value="P:positive regulation of MAPK cascade"/>
    <property type="evidence" value="ECO:0007669"/>
    <property type="project" value="InterPro"/>
</dbReference>
<evidence type="ECO:0000256" key="1">
    <source>
        <dbReference type="ARBA" id="ARBA00004308"/>
    </source>
</evidence>
<dbReference type="InterPro" id="IPR028209">
    <property type="entry name" value="LAMTOR1/MEH1"/>
</dbReference>
<evidence type="ECO:0000256" key="3">
    <source>
        <dbReference type="ARBA" id="ARBA00023136"/>
    </source>
</evidence>
<dbReference type="GO" id="GO:0001919">
    <property type="term" value="P:regulation of receptor recycling"/>
    <property type="evidence" value="ECO:0007669"/>
    <property type="project" value="InterPro"/>
</dbReference>
<dbReference type="SMART" id="SM01262">
    <property type="entry name" value="LAMTOR"/>
    <property type="match status" value="1"/>
</dbReference>
<dbReference type="AlphaFoldDB" id="A0A2C5Y0W1"/>
<dbReference type="GO" id="GO:0071230">
    <property type="term" value="P:cellular response to amino acid stimulus"/>
    <property type="evidence" value="ECO:0007669"/>
    <property type="project" value="InterPro"/>
</dbReference>
<evidence type="ECO:0000313" key="7">
    <source>
        <dbReference type="Proteomes" id="UP000224854"/>
    </source>
</evidence>
<keyword evidence="4" id="KW-0564">Palmitate</keyword>
<organism evidence="6 7">
    <name type="scientific">Ophiocordyceps australis</name>
    <dbReference type="NCBI Taxonomy" id="1399860"/>
    <lineage>
        <taxon>Eukaryota</taxon>
        <taxon>Fungi</taxon>
        <taxon>Dikarya</taxon>
        <taxon>Ascomycota</taxon>
        <taxon>Pezizomycotina</taxon>
        <taxon>Sordariomycetes</taxon>
        <taxon>Hypocreomycetidae</taxon>
        <taxon>Hypocreales</taxon>
        <taxon>Ophiocordycipitaceae</taxon>
        <taxon>Ophiocordyceps</taxon>
    </lineage>
</organism>
<sequence length="152" mass="16947">MGACSSCLGRRDNDDYDENEESRLLYDEGGAYPYGSFGDVPGGDETLEEQREMDHLQTVIAQTSNKMFDIYENGLATAHDAYSYPANHHSSRYHCLVQKLGNATDEEPVIHVEWTDETDQGQTSGKRPNMIKTVDHDAFVGAFDNAATAIEY</sequence>
<comment type="subcellular location">
    <subcellularLocation>
        <location evidence="1">Endomembrane system</location>
    </subcellularLocation>
</comment>
<dbReference type="GO" id="GO:0016197">
    <property type="term" value="P:endosomal transport"/>
    <property type="evidence" value="ECO:0007669"/>
    <property type="project" value="InterPro"/>
</dbReference>
<proteinExistence type="predicted"/>
<dbReference type="GO" id="GO:0045121">
    <property type="term" value="C:membrane raft"/>
    <property type="evidence" value="ECO:0007669"/>
    <property type="project" value="InterPro"/>
</dbReference>
<evidence type="ECO:0000313" key="6">
    <source>
        <dbReference type="EMBL" id="PHH81549.1"/>
    </source>
</evidence>
<keyword evidence="5" id="KW-0449">Lipoprotein</keyword>
<comment type="caution">
    <text evidence="6">The sequence shown here is derived from an EMBL/GenBank/DDBJ whole genome shotgun (WGS) entry which is preliminary data.</text>
</comment>
<keyword evidence="7" id="KW-1185">Reference proteome</keyword>
<keyword evidence="2" id="KW-0519">Myristate</keyword>
<dbReference type="GO" id="GO:0032008">
    <property type="term" value="P:positive regulation of TOR signaling"/>
    <property type="evidence" value="ECO:0007669"/>
    <property type="project" value="InterPro"/>
</dbReference>
<accession>A0A2C5Y0W1</accession>
<keyword evidence="3" id="KW-0472">Membrane</keyword>
<dbReference type="GO" id="GO:0031902">
    <property type="term" value="C:late endosome membrane"/>
    <property type="evidence" value="ECO:0007669"/>
    <property type="project" value="InterPro"/>
</dbReference>
<dbReference type="OrthoDB" id="5299893at2759"/>
<evidence type="ECO:0000256" key="5">
    <source>
        <dbReference type="ARBA" id="ARBA00023288"/>
    </source>
</evidence>
<name>A0A2C5Y0W1_9HYPO</name>
<reference evidence="6 7" key="1">
    <citation type="submission" date="2017-06" db="EMBL/GenBank/DDBJ databases">
        <title>Ant-infecting Ophiocordyceps genomes reveal a high diversity of potential behavioral manipulation genes and a possible major role for enterotoxins.</title>
        <authorList>
            <person name="De Bekker C."/>
            <person name="Evans H.C."/>
            <person name="Brachmann A."/>
            <person name="Hughes D.P."/>
        </authorList>
    </citation>
    <scope>NUCLEOTIDE SEQUENCE [LARGE SCALE GENOMIC DNA]</scope>
    <source>
        <strain evidence="6 7">1348a</strain>
    </source>
</reference>
<gene>
    <name evidence="6" type="ORF">CDD82_521</name>
</gene>
<dbReference type="Proteomes" id="UP000224854">
    <property type="component" value="Unassembled WGS sequence"/>
</dbReference>
<dbReference type="GO" id="GO:0071986">
    <property type="term" value="C:Ragulator complex"/>
    <property type="evidence" value="ECO:0007669"/>
    <property type="project" value="InterPro"/>
</dbReference>
<dbReference type="EMBL" id="NJEU01000112">
    <property type="protein sequence ID" value="PHH81549.1"/>
    <property type="molecule type" value="Genomic_DNA"/>
</dbReference>
<protein>
    <submittedName>
        <fullName evidence="6">Uncharacterized protein</fullName>
    </submittedName>
</protein>